<name>A0AA35G744_9FIRM</name>
<dbReference type="KEGG" id="cmic:caldi_05100"/>
<dbReference type="InterPro" id="IPR028976">
    <property type="entry name" value="CheC-like_sf"/>
</dbReference>
<evidence type="ECO:0000313" key="3">
    <source>
        <dbReference type="EMBL" id="BDG59420.1"/>
    </source>
</evidence>
<gene>
    <name evidence="3" type="primary">cheX_1</name>
    <name evidence="3" type="ORF">caldi_05100</name>
</gene>
<dbReference type="Proteomes" id="UP001163687">
    <property type="component" value="Chromosome"/>
</dbReference>
<dbReference type="InterPro" id="IPR038756">
    <property type="entry name" value="CheX-like"/>
</dbReference>
<dbReference type="PANTHER" id="PTHR39452">
    <property type="entry name" value="CHEY-P PHOSPHATASE CHEX"/>
    <property type="match status" value="1"/>
</dbReference>
<organism evidence="3 4">
    <name type="scientific">Caldinitratiruptor microaerophilus</name>
    <dbReference type="NCBI Taxonomy" id="671077"/>
    <lineage>
        <taxon>Bacteria</taxon>
        <taxon>Bacillati</taxon>
        <taxon>Bacillota</taxon>
        <taxon>Clostridia</taxon>
        <taxon>Eubacteriales</taxon>
        <taxon>Symbiobacteriaceae</taxon>
        <taxon>Caldinitratiruptor</taxon>
    </lineage>
</organism>
<dbReference type="AlphaFoldDB" id="A0AA35G744"/>
<keyword evidence="4" id="KW-1185">Reference proteome</keyword>
<dbReference type="Pfam" id="PF13690">
    <property type="entry name" value="CheX"/>
    <property type="match status" value="1"/>
</dbReference>
<evidence type="ECO:0000256" key="1">
    <source>
        <dbReference type="ARBA" id="ARBA00022500"/>
    </source>
</evidence>
<dbReference type="PANTHER" id="PTHR39452:SF1">
    <property type="entry name" value="CHEY-P PHOSPHATASE CHEX"/>
    <property type="match status" value="1"/>
</dbReference>
<proteinExistence type="predicted"/>
<dbReference type="CDD" id="cd17906">
    <property type="entry name" value="CheX"/>
    <property type="match status" value="1"/>
</dbReference>
<reference evidence="3" key="1">
    <citation type="submission" date="2022-03" db="EMBL/GenBank/DDBJ databases">
        <title>Complete genome sequence of Caldinitratiruptor microaerophilus.</title>
        <authorList>
            <person name="Mukaiyama R."/>
            <person name="Nishiyama T."/>
            <person name="Ueda K."/>
        </authorList>
    </citation>
    <scope>NUCLEOTIDE SEQUENCE</scope>
    <source>
        <strain evidence="3">JCM 16183</strain>
    </source>
</reference>
<keyword evidence="1" id="KW-0145">Chemotaxis</keyword>
<accession>A0AA35G744</accession>
<evidence type="ECO:0000313" key="4">
    <source>
        <dbReference type="Proteomes" id="UP001163687"/>
    </source>
</evidence>
<dbReference type="RefSeq" id="WP_264843550.1">
    <property type="nucleotide sequence ID" value="NZ_AP025628.1"/>
</dbReference>
<dbReference type="Gene3D" id="3.40.1550.10">
    <property type="entry name" value="CheC-like"/>
    <property type="match status" value="1"/>
</dbReference>
<dbReference type="EMBL" id="AP025628">
    <property type="protein sequence ID" value="BDG59420.1"/>
    <property type="molecule type" value="Genomic_DNA"/>
</dbReference>
<dbReference type="SUPFAM" id="SSF103039">
    <property type="entry name" value="CheC-like"/>
    <property type="match status" value="1"/>
</dbReference>
<dbReference type="GO" id="GO:0006935">
    <property type="term" value="P:chemotaxis"/>
    <property type="evidence" value="ECO:0007669"/>
    <property type="project" value="UniProtKB-KW"/>
</dbReference>
<feature type="domain" description="Chemotaxis phosphatase CheX-like" evidence="2">
    <location>
        <begin position="42"/>
        <end position="137"/>
    </location>
</feature>
<protein>
    <submittedName>
        <fullName evidence="3">Chemotaxis protein CheX</fullName>
    </submittedName>
</protein>
<dbReference type="InterPro" id="IPR028051">
    <property type="entry name" value="CheX-like_dom"/>
</dbReference>
<evidence type="ECO:0000259" key="2">
    <source>
        <dbReference type="Pfam" id="PF13690"/>
    </source>
</evidence>
<sequence>MKAEFINPFVSAAYRVLQTEARCEVKRGTVTIEDSPLISDEVTVLIGVVGRAQGLVLYAMSEKTAKNLVSAMTGEIMPVFDSMVESAVAEMGNVITGLASGELEKAGYPVKIAPPSVVVGKGTAISTLSLRRLVIPLETPLGDITVHVALRESNHALS</sequence>